<feature type="signal peptide" evidence="1">
    <location>
        <begin position="1"/>
        <end position="22"/>
    </location>
</feature>
<evidence type="ECO:0000313" key="3">
    <source>
        <dbReference type="Proteomes" id="UP000193944"/>
    </source>
</evidence>
<reference evidence="2 3" key="1">
    <citation type="submission" date="2016-08" db="EMBL/GenBank/DDBJ databases">
        <title>A Parts List for Fungal Cellulosomes Revealed by Comparative Genomics.</title>
        <authorList>
            <consortium name="DOE Joint Genome Institute"/>
            <person name="Haitjema C.H."/>
            <person name="Gilmore S.P."/>
            <person name="Henske J.K."/>
            <person name="Solomon K.V."/>
            <person name="De Groot R."/>
            <person name="Kuo A."/>
            <person name="Mondo S.J."/>
            <person name="Salamov A.A."/>
            <person name="Labutti K."/>
            <person name="Zhao Z."/>
            <person name="Chiniquy J."/>
            <person name="Barry K."/>
            <person name="Brewer H.M."/>
            <person name="Purvine S.O."/>
            <person name="Wright A.T."/>
            <person name="Boxma B."/>
            <person name="Van Alen T."/>
            <person name="Hackstein J.H."/>
            <person name="Baker S.E."/>
            <person name="Grigoriev I.V."/>
            <person name="O'Malley M.A."/>
        </authorList>
    </citation>
    <scope>NUCLEOTIDE SEQUENCE [LARGE SCALE GENOMIC DNA]</scope>
    <source>
        <strain evidence="2 3">S4</strain>
    </source>
</reference>
<keyword evidence="3" id="KW-1185">Reference proteome</keyword>
<feature type="chain" id="PRO_5012440578" evidence="1">
    <location>
        <begin position="23"/>
        <end position="124"/>
    </location>
</feature>
<gene>
    <name evidence="2" type="ORF">BCR32DRAFT_328995</name>
</gene>
<dbReference type="EMBL" id="MCFG01000257">
    <property type="protein sequence ID" value="ORX77248.1"/>
    <property type="molecule type" value="Genomic_DNA"/>
</dbReference>
<accession>A0A1Y1WVB7</accession>
<comment type="caution">
    <text evidence="2">The sequence shown here is derived from an EMBL/GenBank/DDBJ whole genome shotgun (WGS) entry which is preliminary data.</text>
</comment>
<name>A0A1Y1WVB7_9FUNG</name>
<dbReference type="AlphaFoldDB" id="A0A1Y1WVB7"/>
<evidence type="ECO:0000313" key="2">
    <source>
        <dbReference type="EMBL" id="ORX77248.1"/>
    </source>
</evidence>
<reference evidence="2 3" key="2">
    <citation type="submission" date="2016-08" db="EMBL/GenBank/DDBJ databases">
        <title>Pervasive Adenine N6-methylation of Active Genes in Fungi.</title>
        <authorList>
            <consortium name="DOE Joint Genome Institute"/>
            <person name="Mondo S.J."/>
            <person name="Dannebaum R.O."/>
            <person name="Kuo R.C."/>
            <person name="Labutti K."/>
            <person name="Haridas S."/>
            <person name="Kuo A."/>
            <person name="Salamov A."/>
            <person name="Ahrendt S.R."/>
            <person name="Lipzen A."/>
            <person name="Sullivan W."/>
            <person name="Andreopoulos W.B."/>
            <person name="Clum A."/>
            <person name="Lindquist E."/>
            <person name="Daum C."/>
            <person name="Ramamoorthy G.K."/>
            <person name="Gryganskyi A."/>
            <person name="Culley D."/>
            <person name="Magnuson J.K."/>
            <person name="James T.Y."/>
            <person name="O'Malley M.A."/>
            <person name="Stajich J.E."/>
            <person name="Spatafora J.W."/>
            <person name="Visel A."/>
            <person name="Grigoriev I.V."/>
        </authorList>
    </citation>
    <scope>NUCLEOTIDE SEQUENCE [LARGE SCALE GENOMIC DNA]</scope>
    <source>
        <strain evidence="2 3">S4</strain>
    </source>
</reference>
<protein>
    <submittedName>
        <fullName evidence="2">Uncharacterized protein</fullName>
    </submittedName>
</protein>
<sequence>MNCKLTVLFAFVLLTCFMSVKGLMVSEIGRNKYHKYTIQVVNYDDRKEIFAKAKQKYNEISDCQKDASGKKWCGIRHCYSFCAKNIAKELSKDMENGKVPFSDGDVLAYDVQNNNKWLVTWNLD</sequence>
<dbReference type="Proteomes" id="UP000193944">
    <property type="component" value="Unassembled WGS sequence"/>
</dbReference>
<organism evidence="2 3">
    <name type="scientific">Anaeromyces robustus</name>
    <dbReference type="NCBI Taxonomy" id="1754192"/>
    <lineage>
        <taxon>Eukaryota</taxon>
        <taxon>Fungi</taxon>
        <taxon>Fungi incertae sedis</taxon>
        <taxon>Chytridiomycota</taxon>
        <taxon>Chytridiomycota incertae sedis</taxon>
        <taxon>Neocallimastigomycetes</taxon>
        <taxon>Neocallimastigales</taxon>
        <taxon>Neocallimastigaceae</taxon>
        <taxon>Anaeromyces</taxon>
    </lineage>
</organism>
<evidence type="ECO:0000256" key="1">
    <source>
        <dbReference type="SAM" id="SignalP"/>
    </source>
</evidence>
<keyword evidence="1" id="KW-0732">Signal</keyword>
<proteinExistence type="predicted"/>